<dbReference type="CDD" id="cd14968">
    <property type="entry name" value="7tmA_Adenosine_R"/>
    <property type="match status" value="1"/>
</dbReference>
<comment type="similarity">
    <text evidence="15">Belongs to the G-protein coupled receptor 1 family.</text>
</comment>
<dbReference type="InParanoid" id="W5N2C5"/>
<evidence type="ECO:0000256" key="2">
    <source>
        <dbReference type="ARBA" id="ARBA00021736"/>
    </source>
</evidence>
<dbReference type="PANTHER" id="PTHR24246:SF52">
    <property type="entry name" value="ADENOSINE RECEPTOR A1-LIKE"/>
    <property type="match status" value="1"/>
</dbReference>
<feature type="transmembrane region" description="Helical" evidence="15">
    <location>
        <begin position="48"/>
        <end position="73"/>
    </location>
</feature>
<dbReference type="Ensembl" id="ENSLOCT00000014813.1">
    <property type="protein sequence ID" value="ENSLOCP00000014784.1"/>
    <property type="gene ID" value="ENSLOCG00000012021.1"/>
</dbReference>
<dbReference type="Gene3D" id="1.20.1070.10">
    <property type="entry name" value="Rhodopsin 7-helix transmembrane proteins"/>
    <property type="match status" value="1"/>
</dbReference>
<evidence type="ECO:0000256" key="14">
    <source>
        <dbReference type="ARBA" id="ARBA00025048"/>
    </source>
</evidence>
<dbReference type="GO" id="GO:0030425">
    <property type="term" value="C:dendrite"/>
    <property type="evidence" value="ECO:0000318"/>
    <property type="project" value="GO_Central"/>
</dbReference>
<keyword evidence="4 15" id="KW-0812">Transmembrane</keyword>
<keyword evidence="12 15" id="KW-0807">Transducer</keyword>
<dbReference type="EMBL" id="AHAT01016687">
    <property type="status" value="NOT_ANNOTATED_CDS"/>
    <property type="molecule type" value="Genomic_DNA"/>
</dbReference>
<dbReference type="PRINTS" id="PR00237">
    <property type="entry name" value="GPCRRHODOPSN"/>
</dbReference>
<accession>W5N2C5</accession>
<keyword evidence="11 15" id="KW-0325">Glycoprotein</keyword>
<comment type="subcellular location">
    <subcellularLocation>
        <location evidence="1 15">Cell membrane</location>
        <topology evidence="1 15">Multi-pass membrane protein</topology>
    </subcellularLocation>
</comment>
<dbReference type="GO" id="GO:0045202">
    <property type="term" value="C:synapse"/>
    <property type="evidence" value="ECO:0000318"/>
    <property type="project" value="GO_Central"/>
</dbReference>
<reference evidence="17" key="3">
    <citation type="submission" date="2025-09" db="UniProtKB">
        <authorList>
            <consortium name="Ensembl"/>
        </authorList>
    </citation>
    <scope>IDENTIFICATION</scope>
</reference>
<evidence type="ECO:0000256" key="13">
    <source>
        <dbReference type="ARBA" id="ARBA00023288"/>
    </source>
</evidence>
<feature type="transmembrane region" description="Helical" evidence="15">
    <location>
        <begin position="79"/>
        <end position="106"/>
    </location>
</feature>
<dbReference type="SUPFAM" id="SSF81321">
    <property type="entry name" value="Family A G protein-coupled receptor-like"/>
    <property type="match status" value="1"/>
</dbReference>
<evidence type="ECO:0000256" key="4">
    <source>
        <dbReference type="ARBA" id="ARBA00022692"/>
    </source>
</evidence>
<evidence type="ECO:0000256" key="11">
    <source>
        <dbReference type="ARBA" id="ARBA00023180"/>
    </source>
</evidence>
<dbReference type="GO" id="GO:0005886">
    <property type="term" value="C:plasma membrane"/>
    <property type="evidence" value="ECO:0000318"/>
    <property type="project" value="GO_Central"/>
</dbReference>
<dbReference type="OMA" id="IECHYLA"/>
<evidence type="ECO:0000256" key="15">
    <source>
        <dbReference type="RuleBase" id="RU201114"/>
    </source>
</evidence>
<feature type="transmembrane region" description="Helical" evidence="15">
    <location>
        <begin position="182"/>
        <end position="205"/>
    </location>
</feature>
<keyword evidence="5 15" id="KW-1133">Transmembrane helix</keyword>
<keyword evidence="18" id="KW-1185">Reference proteome</keyword>
<dbReference type="Bgee" id="ENSLOCG00000012021">
    <property type="expression patterns" value="Expressed in pharyngeal gill and 3 other cell types or tissues"/>
</dbReference>
<dbReference type="InterPro" id="IPR000276">
    <property type="entry name" value="GPCR_Rhodpsn"/>
</dbReference>
<evidence type="ECO:0000256" key="8">
    <source>
        <dbReference type="ARBA" id="ARBA00023139"/>
    </source>
</evidence>
<dbReference type="PROSITE" id="PS50262">
    <property type="entry name" value="G_PROTEIN_RECEP_F1_2"/>
    <property type="match status" value="1"/>
</dbReference>
<evidence type="ECO:0000256" key="6">
    <source>
        <dbReference type="ARBA" id="ARBA00023040"/>
    </source>
</evidence>
<evidence type="ECO:0000256" key="10">
    <source>
        <dbReference type="ARBA" id="ARBA00023170"/>
    </source>
</evidence>
<dbReference type="KEGG" id="loc:102689714"/>
<sequence length="335" mass="37525">MEVASYSLDAWHVTYISFEAAIALASVLGNVLVVWAVKLNHALRDTTFSLIVSLAVADIAVGALAIPAAVLVSLEIQTRFYSCLFGCCLLCILTQNSILSLLAIAIDRYLRVKMPVRYRSVIDHRCTCLAVTVCWVVPAILGLLPMMGWHNKAILDEWAKGNDSTGPYINCSFPLVMSMDYIIYFNFFGLILGPLVIMTGLYFLVFDTIRRQLSYTQVACKVSRKYYRKEMKLASSLALVLFLFAVCWIPLPIMNTVSFFCSTCSIPRPVLYFGILLSHANSAVNPIVYAFKIQKFRITFKKIWHYYFVGMNNKDTSMPQSSTLQSVGGEKSDSV</sequence>
<feature type="transmembrane region" description="Helical" evidence="15">
    <location>
        <begin position="127"/>
        <end position="148"/>
    </location>
</feature>
<dbReference type="GO" id="GO:0007186">
    <property type="term" value="P:G protein-coupled receptor signaling pathway"/>
    <property type="evidence" value="ECO:0000318"/>
    <property type="project" value="GO_Central"/>
</dbReference>
<proteinExistence type="inferred from homology"/>
<dbReference type="GO" id="GO:0001609">
    <property type="term" value="F:G protein-coupled adenosine receptor activity"/>
    <property type="evidence" value="ECO:0000318"/>
    <property type="project" value="GO_Central"/>
</dbReference>
<dbReference type="PRINTS" id="PR00552">
    <property type="entry name" value="ADENOSINEA1R"/>
</dbReference>
<name>W5N2C5_LEPOC</name>
<evidence type="ECO:0000256" key="3">
    <source>
        <dbReference type="ARBA" id="ARBA00022475"/>
    </source>
</evidence>
<evidence type="ECO:0000256" key="9">
    <source>
        <dbReference type="ARBA" id="ARBA00023157"/>
    </source>
</evidence>
<keyword evidence="9 15" id="KW-1015">Disulfide bond</keyword>
<dbReference type="RefSeq" id="XP_015198061.1">
    <property type="nucleotide sequence ID" value="XM_015342575.1"/>
</dbReference>
<dbReference type="InterPro" id="IPR017452">
    <property type="entry name" value="GPCR_Rhodpsn_7TM"/>
</dbReference>
<feature type="domain" description="G-protein coupled receptors family 1 profile" evidence="16">
    <location>
        <begin position="29"/>
        <end position="289"/>
    </location>
</feature>
<evidence type="ECO:0000256" key="1">
    <source>
        <dbReference type="ARBA" id="ARBA00004651"/>
    </source>
</evidence>
<feature type="transmembrane region" description="Helical" evidence="15">
    <location>
        <begin position="271"/>
        <end position="291"/>
    </location>
</feature>
<dbReference type="Proteomes" id="UP000018468">
    <property type="component" value="Linkage group LG3"/>
</dbReference>
<reference evidence="18" key="1">
    <citation type="submission" date="2011-12" db="EMBL/GenBank/DDBJ databases">
        <title>The Draft Genome of Lepisosteus oculatus.</title>
        <authorList>
            <consortium name="The Broad Institute Genome Assembly &amp; Analysis Group"/>
            <consortium name="Computational R&amp;D Group"/>
            <consortium name="and Sequencing Platform"/>
            <person name="Di Palma F."/>
            <person name="Alfoldi J."/>
            <person name="Johnson J."/>
            <person name="Berlin A."/>
            <person name="Gnerre S."/>
            <person name="Jaffe D."/>
            <person name="MacCallum I."/>
            <person name="Young S."/>
            <person name="Walker B.J."/>
            <person name="Lander E.S."/>
            <person name="Lindblad-Toh K."/>
        </authorList>
    </citation>
    <scope>NUCLEOTIDE SEQUENCE [LARGE SCALE GENOMIC DNA]</scope>
</reference>
<evidence type="ECO:0000256" key="12">
    <source>
        <dbReference type="ARBA" id="ARBA00023224"/>
    </source>
</evidence>
<dbReference type="HOGENOM" id="CLU_009579_11_5_1"/>
<feature type="transmembrane region" description="Helical" evidence="15">
    <location>
        <begin position="233"/>
        <end position="251"/>
    </location>
</feature>
<feature type="transmembrane region" description="Helical" evidence="15">
    <location>
        <begin position="12"/>
        <end position="36"/>
    </location>
</feature>
<keyword evidence="6 15" id="KW-0297">G-protein coupled receptor</keyword>
<keyword evidence="10 15" id="KW-0675">Receptor</keyword>
<dbReference type="OrthoDB" id="5984709at2759"/>
<dbReference type="PRINTS" id="PR00424">
    <property type="entry name" value="ADENOSINER"/>
</dbReference>
<dbReference type="GeneID" id="102689714"/>
<evidence type="ECO:0000313" key="17">
    <source>
        <dbReference type="Ensembl" id="ENSLOCP00000014784.1"/>
    </source>
</evidence>
<comment type="function">
    <text evidence="14 15">Receptor for adenosine. The activity of this receptor is mediated by G proteins which inhibit adenylyl cyclase.</text>
</comment>
<keyword evidence="8" id="KW-0564">Palmitate</keyword>
<evidence type="ECO:0000313" key="18">
    <source>
        <dbReference type="Proteomes" id="UP000018468"/>
    </source>
</evidence>
<keyword evidence="13" id="KW-0449">Lipoprotein</keyword>
<dbReference type="SMART" id="SM01381">
    <property type="entry name" value="7TM_GPCR_Srsx"/>
    <property type="match status" value="1"/>
</dbReference>
<dbReference type="AlphaFoldDB" id="W5N2C5"/>
<keyword evidence="3 15" id="KW-1003">Cell membrane</keyword>
<dbReference type="Pfam" id="PF00001">
    <property type="entry name" value="7tm_1"/>
    <property type="match status" value="1"/>
</dbReference>
<protein>
    <recommendedName>
        <fullName evidence="2 15">Adenosine receptor A1</fullName>
    </recommendedName>
</protein>
<dbReference type="PANTHER" id="PTHR24246">
    <property type="entry name" value="OLFACTORY RECEPTOR AND ADENOSINE RECEPTOR"/>
    <property type="match status" value="1"/>
</dbReference>
<dbReference type="GeneTree" id="ENSGT01030000234555"/>
<evidence type="ECO:0000256" key="5">
    <source>
        <dbReference type="ARBA" id="ARBA00022989"/>
    </source>
</evidence>
<evidence type="ECO:0000259" key="16">
    <source>
        <dbReference type="PROSITE" id="PS50262"/>
    </source>
</evidence>
<dbReference type="InterPro" id="IPR001634">
    <property type="entry name" value="Adenosn_rcpt"/>
</dbReference>
<dbReference type="InterPro" id="IPR001068">
    <property type="entry name" value="Adeno_A1_rcpt"/>
</dbReference>
<organism evidence="17 18">
    <name type="scientific">Lepisosteus oculatus</name>
    <name type="common">Spotted gar</name>
    <dbReference type="NCBI Taxonomy" id="7918"/>
    <lineage>
        <taxon>Eukaryota</taxon>
        <taxon>Metazoa</taxon>
        <taxon>Chordata</taxon>
        <taxon>Craniata</taxon>
        <taxon>Vertebrata</taxon>
        <taxon>Euteleostomi</taxon>
        <taxon>Actinopterygii</taxon>
        <taxon>Neopterygii</taxon>
        <taxon>Holostei</taxon>
        <taxon>Semionotiformes</taxon>
        <taxon>Lepisosteidae</taxon>
        <taxon>Lepisosteus</taxon>
    </lineage>
</organism>
<reference evidence="17" key="2">
    <citation type="submission" date="2025-08" db="UniProtKB">
        <authorList>
            <consortium name="Ensembl"/>
        </authorList>
    </citation>
    <scope>IDENTIFICATION</scope>
</reference>
<evidence type="ECO:0000256" key="7">
    <source>
        <dbReference type="ARBA" id="ARBA00023136"/>
    </source>
</evidence>
<dbReference type="eggNOG" id="KOG3656">
    <property type="taxonomic scope" value="Eukaryota"/>
</dbReference>
<keyword evidence="7 15" id="KW-0472">Membrane</keyword>